<keyword evidence="3" id="KW-1185">Reference proteome</keyword>
<organism evidence="2 3">
    <name type="scientific">Armillaria solidipes</name>
    <dbReference type="NCBI Taxonomy" id="1076256"/>
    <lineage>
        <taxon>Eukaryota</taxon>
        <taxon>Fungi</taxon>
        <taxon>Dikarya</taxon>
        <taxon>Basidiomycota</taxon>
        <taxon>Agaricomycotina</taxon>
        <taxon>Agaricomycetes</taxon>
        <taxon>Agaricomycetidae</taxon>
        <taxon>Agaricales</taxon>
        <taxon>Marasmiineae</taxon>
        <taxon>Physalacriaceae</taxon>
        <taxon>Armillaria</taxon>
    </lineage>
</organism>
<accession>A0A2H3BIG3</accession>
<sequence>MRVLSLASDAGTRDCYPFGLLVSWRALMCVLSLASDAGTGDCYPFGLLVSSGGPSRFFLTFVLLLRVIVVSRFLCFVCSILLP</sequence>
<reference evidence="3" key="1">
    <citation type="journal article" date="2017" name="Nat. Ecol. Evol.">
        <title>Genome expansion and lineage-specific genetic innovations in the forest pathogenic fungi Armillaria.</title>
        <authorList>
            <person name="Sipos G."/>
            <person name="Prasanna A.N."/>
            <person name="Walter M.C."/>
            <person name="O'Connor E."/>
            <person name="Balint B."/>
            <person name="Krizsan K."/>
            <person name="Kiss B."/>
            <person name="Hess J."/>
            <person name="Varga T."/>
            <person name="Slot J."/>
            <person name="Riley R."/>
            <person name="Boka B."/>
            <person name="Rigling D."/>
            <person name="Barry K."/>
            <person name="Lee J."/>
            <person name="Mihaltcheva S."/>
            <person name="LaButti K."/>
            <person name="Lipzen A."/>
            <person name="Waldron R."/>
            <person name="Moloney N.M."/>
            <person name="Sperisen C."/>
            <person name="Kredics L."/>
            <person name="Vagvoelgyi C."/>
            <person name="Patrignani A."/>
            <person name="Fitzpatrick D."/>
            <person name="Nagy I."/>
            <person name="Doyle S."/>
            <person name="Anderson J.B."/>
            <person name="Grigoriev I.V."/>
            <person name="Gueldener U."/>
            <person name="Muensterkoetter M."/>
            <person name="Nagy L.G."/>
        </authorList>
    </citation>
    <scope>NUCLEOTIDE SEQUENCE [LARGE SCALE GENOMIC DNA]</scope>
    <source>
        <strain evidence="3">28-4</strain>
    </source>
</reference>
<keyword evidence="1" id="KW-0472">Membrane</keyword>
<dbReference type="Proteomes" id="UP000218334">
    <property type="component" value="Unassembled WGS sequence"/>
</dbReference>
<name>A0A2H3BIG3_9AGAR</name>
<proteinExistence type="predicted"/>
<dbReference type="EMBL" id="KZ293439">
    <property type="protein sequence ID" value="PBK66822.1"/>
    <property type="molecule type" value="Genomic_DNA"/>
</dbReference>
<evidence type="ECO:0000313" key="3">
    <source>
        <dbReference type="Proteomes" id="UP000218334"/>
    </source>
</evidence>
<gene>
    <name evidence="2" type="ORF">ARMSODRAFT_346242</name>
</gene>
<evidence type="ECO:0000313" key="2">
    <source>
        <dbReference type="EMBL" id="PBK66822.1"/>
    </source>
</evidence>
<protein>
    <submittedName>
        <fullName evidence="2">Uncharacterized protein</fullName>
    </submittedName>
</protein>
<dbReference type="AlphaFoldDB" id="A0A2H3BIG3"/>
<keyword evidence="1" id="KW-1133">Transmembrane helix</keyword>
<evidence type="ECO:0000256" key="1">
    <source>
        <dbReference type="SAM" id="Phobius"/>
    </source>
</evidence>
<keyword evidence="1" id="KW-0812">Transmembrane</keyword>
<feature type="transmembrane region" description="Helical" evidence="1">
    <location>
        <begin position="57"/>
        <end position="82"/>
    </location>
</feature>